<dbReference type="EMBL" id="FNZN01000003">
    <property type="protein sequence ID" value="SEL20133.1"/>
    <property type="molecule type" value="Genomic_DNA"/>
</dbReference>
<name>A0A1H7N9F1_9FLAO</name>
<organism evidence="2 3">
    <name type="scientific">Maribacter orientalis</name>
    <dbReference type="NCBI Taxonomy" id="228957"/>
    <lineage>
        <taxon>Bacteria</taxon>
        <taxon>Pseudomonadati</taxon>
        <taxon>Bacteroidota</taxon>
        <taxon>Flavobacteriia</taxon>
        <taxon>Flavobacteriales</taxon>
        <taxon>Flavobacteriaceae</taxon>
        <taxon>Maribacter</taxon>
    </lineage>
</organism>
<gene>
    <name evidence="2" type="ORF">SAMN04488008_103118</name>
</gene>
<evidence type="ECO:0000313" key="2">
    <source>
        <dbReference type="EMBL" id="SEL20133.1"/>
    </source>
</evidence>
<feature type="domain" description="Alpha-L-glutamate ligase-related protein ATP-grasp" evidence="1">
    <location>
        <begin position="183"/>
        <end position="335"/>
    </location>
</feature>
<proteinExistence type="predicted"/>
<dbReference type="RefSeq" id="WP_091622182.1">
    <property type="nucleotide sequence ID" value="NZ_FNZN01000003.1"/>
</dbReference>
<dbReference type="InterPro" id="IPR039523">
    <property type="entry name" value="RimK-rel_E_lig_ATP-grasp"/>
</dbReference>
<dbReference type="STRING" id="228957.SAMN04488008_103118"/>
<dbReference type="OrthoDB" id="6315394at2"/>
<keyword evidence="3" id="KW-1185">Reference proteome</keyword>
<evidence type="ECO:0000313" key="3">
    <source>
        <dbReference type="Proteomes" id="UP000198990"/>
    </source>
</evidence>
<reference evidence="3" key="1">
    <citation type="submission" date="2016-10" db="EMBL/GenBank/DDBJ databases">
        <authorList>
            <person name="Varghese N."/>
            <person name="Submissions S."/>
        </authorList>
    </citation>
    <scope>NUCLEOTIDE SEQUENCE [LARGE SCALE GENOMIC DNA]</scope>
    <source>
        <strain evidence="3">DSM 16471</strain>
    </source>
</reference>
<sequence>MNTSSLLKNGIVYITAKRYEFIHAAQAKKSLRLIEQTKGRTDPKLFKMCRDYSIDVFGNSKYAPWLKVYTAFNRNFKEGWIPDNYYRTIVIPKIQGDFGKISNLKFFTNTFFNTQNFPDLVYHINGKWLTVEGEILPIEKVARYLFNSNTKVLFKQDNSMQGLGIQVFEKETINLSTLMGLGNGVFQYFIEQHPFFSEYVEDSVATLRITTTVNSLGKPKVNDAYLRFGMKGESFVAAGSQLKVSVNSIGELSDLGYLNGWQAVKEHPNSKLGFGGKTVPTFNKATDLCMQLHQSYPQIDCIGWDVAIDKNNEVKILEWNGYHNDIKFSEATNGPCFIEQGWEKLWKA</sequence>
<dbReference type="Proteomes" id="UP000198990">
    <property type="component" value="Unassembled WGS sequence"/>
</dbReference>
<evidence type="ECO:0000259" key="1">
    <source>
        <dbReference type="Pfam" id="PF14397"/>
    </source>
</evidence>
<dbReference type="Pfam" id="PF14397">
    <property type="entry name" value="ATPgrasp_ST"/>
    <property type="match status" value="1"/>
</dbReference>
<accession>A0A1H7N9F1</accession>
<protein>
    <submittedName>
        <fullName evidence="2">Sugar-transfer associated ATP-grasp</fullName>
    </submittedName>
</protein>
<dbReference type="AlphaFoldDB" id="A0A1H7N9F1"/>